<dbReference type="PATRIC" id="fig|540747.5.peg.4072"/>
<dbReference type="OrthoDB" id="8326226at2"/>
<dbReference type="SUPFAM" id="SSF53795">
    <property type="entry name" value="PEP carboxykinase-like"/>
    <property type="match status" value="1"/>
</dbReference>
<dbReference type="STRING" id="540747.SAMN04488031_1028"/>
<dbReference type="Proteomes" id="UP000051401">
    <property type="component" value="Unassembled WGS sequence"/>
</dbReference>
<dbReference type="AlphaFoldDB" id="A0A0T5P1I5"/>
<dbReference type="CDD" id="cd01918">
    <property type="entry name" value="HprK_C"/>
    <property type="match status" value="1"/>
</dbReference>
<dbReference type="InterPro" id="IPR027417">
    <property type="entry name" value="P-loop_NTPase"/>
</dbReference>
<protein>
    <submittedName>
        <fullName evidence="3">HPr kinase/phosphorylase</fullName>
        <ecNumber evidence="3">2.7.11.-</ecNumber>
    </submittedName>
    <submittedName>
        <fullName evidence="2">Serine kinase</fullName>
    </submittedName>
</protein>
<dbReference type="EMBL" id="LAXI01000031">
    <property type="protein sequence ID" value="KRS14966.1"/>
    <property type="molecule type" value="Genomic_DNA"/>
</dbReference>
<dbReference type="GO" id="GO:0005524">
    <property type="term" value="F:ATP binding"/>
    <property type="evidence" value="ECO:0007669"/>
    <property type="project" value="InterPro"/>
</dbReference>
<accession>A0A0T5P1I5</accession>
<keyword evidence="3" id="KW-0808">Transferase</keyword>
<evidence type="ECO:0000313" key="3">
    <source>
        <dbReference type="EMBL" id="QEW24415.1"/>
    </source>
</evidence>
<dbReference type="Proteomes" id="UP000325785">
    <property type="component" value="Chromosome"/>
</dbReference>
<dbReference type="InterPro" id="IPR011104">
    <property type="entry name" value="Hpr_kin/Pase_C"/>
</dbReference>
<dbReference type="KEGG" id="rid:RIdsm_00193"/>
<evidence type="ECO:0000313" key="5">
    <source>
        <dbReference type="Proteomes" id="UP000325785"/>
    </source>
</evidence>
<dbReference type="GO" id="GO:0006109">
    <property type="term" value="P:regulation of carbohydrate metabolic process"/>
    <property type="evidence" value="ECO:0007669"/>
    <property type="project" value="InterPro"/>
</dbReference>
<evidence type="ECO:0000259" key="1">
    <source>
        <dbReference type="Pfam" id="PF07475"/>
    </source>
</evidence>
<gene>
    <name evidence="3" type="primary">hprK</name>
    <name evidence="3" type="ORF">RIdsm_00193</name>
    <name evidence="2" type="ORF">XM52_26545</name>
</gene>
<dbReference type="GO" id="GO:0000155">
    <property type="term" value="F:phosphorelay sensor kinase activity"/>
    <property type="evidence" value="ECO:0007669"/>
    <property type="project" value="InterPro"/>
</dbReference>
<feature type="domain" description="HPr kinase/phosphorylase C-terminal" evidence="1">
    <location>
        <begin position="15"/>
        <end position="92"/>
    </location>
</feature>
<dbReference type="Gene3D" id="3.40.50.300">
    <property type="entry name" value="P-loop containing nucleotide triphosphate hydrolases"/>
    <property type="match status" value="1"/>
</dbReference>
<dbReference type="Pfam" id="PF07475">
    <property type="entry name" value="Hpr_kinase_C"/>
    <property type="match status" value="1"/>
</dbReference>
<dbReference type="EMBL" id="CP031598">
    <property type="protein sequence ID" value="QEW24415.1"/>
    <property type="molecule type" value="Genomic_DNA"/>
</dbReference>
<evidence type="ECO:0000313" key="4">
    <source>
        <dbReference type="Proteomes" id="UP000051401"/>
    </source>
</evidence>
<keyword evidence="2" id="KW-0418">Kinase</keyword>
<sequence>MPRGETDTSDPNTSTDETIVHASCVARNGRAVLIRGTSGSGKSGLALQLMALGAVLVSDDRTRLWRAGAGLMADAPPTIRGRIEAREVGILSAPPAGPTPVALVVDMDERESDRLPEYRTVTMLGADIPLARKSELAHFPAAILTYLCGTRDA</sequence>
<proteinExistence type="predicted"/>
<name>A0A0T5P1I5_9RHOB</name>
<reference evidence="2 4" key="1">
    <citation type="submission" date="2015-04" db="EMBL/GenBank/DDBJ databases">
        <title>The draft genome sequence of Roseovarius indicus B108T.</title>
        <authorList>
            <person name="Li G."/>
            <person name="Lai Q."/>
            <person name="Shao Z."/>
            <person name="Yan P."/>
        </authorList>
    </citation>
    <scope>NUCLEOTIDE SEQUENCE [LARGE SCALE GENOMIC DNA]</scope>
    <source>
        <strain evidence="2 4">B108</strain>
    </source>
</reference>
<dbReference type="EC" id="2.7.11.-" evidence="3"/>
<reference evidence="3 5" key="2">
    <citation type="submission" date="2018-08" db="EMBL/GenBank/DDBJ databases">
        <title>Genetic Globetrotter - A new plasmid hitch-hiking vast phylogenetic and geographic distances.</title>
        <authorList>
            <person name="Vollmers J."/>
            <person name="Petersen J."/>
        </authorList>
    </citation>
    <scope>NUCLEOTIDE SEQUENCE [LARGE SCALE GENOMIC DNA]</scope>
    <source>
        <strain evidence="3 5">DSM 26383</strain>
    </source>
</reference>
<evidence type="ECO:0000313" key="2">
    <source>
        <dbReference type="EMBL" id="KRS14966.1"/>
    </source>
</evidence>
<dbReference type="RefSeq" id="WP_057821303.1">
    <property type="nucleotide sequence ID" value="NZ_CP031598.1"/>
</dbReference>
<organism evidence="2 4">
    <name type="scientific">Roseovarius indicus</name>
    <dbReference type="NCBI Taxonomy" id="540747"/>
    <lineage>
        <taxon>Bacteria</taxon>
        <taxon>Pseudomonadati</taxon>
        <taxon>Pseudomonadota</taxon>
        <taxon>Alphaproteobacteria</taxon>
        <taxon>Rhodobacterales</taxon>
        <taxon>Roseobacteraceae</taxon>
        <taxon>Roseovarius</taxon>
    </lineage>
</organism>
<keyword evidence="4" id="KW-1185">Reference proteome</keyword>